<protein>
    <recommendedName>
        <fullName evidence="2">tRNA (adenine(58)-N(1))-methyltransferase catalytic subunit TRM61</fullName>
        <ecNumber evidence="1">2.1.1.220</ecNumber>
    </recommendedName>
    <alternativeName>
        <fullName evidence="3">tRNA(m1A58)-methyltransferase subunit TRM61</fullName>
    </alternativeName>
</protein>
<dbReference type="Gene3D" id="3.40.50.150">
    <property type="entry name" value="Vaccinia Virus protein VP39"/>
    <property type="match status" value="1"/>
</dbReference>
<dbReference type="PROSITE" id="PS51620">
    <property type="entry name" value="SAM_TRM61"/>
    <property type="match status" value="1"/>
</dbReference>
<proteinExistence type="predicted"/>
<dbReference type="SUPFAM" id="SSF53335">
    <property type="entry name" value="S-adenosyl-L-methionine-dependent methyltransferases"/>
    <property type="match status" value="1"/>
</dbReference>
<reference evidence="5" key="1">
    <citation type="submission" date="2022-11" db="EMBL/GenBank/DDBJ databases">
        <title>Chromosomal genome sequence assembly and mating type (MAT) locus characterization of the leprose asexual lichenized fungus Lepraria neglecta (Nyl.) Erichsen.</title>
        <authorList>
            <person name="Allen J.L."/>
            <person name="Pfeffer B."/>
        </authorList>
    </citation>
    <scope>NUCLEOTIDE SEQUENCE</scope>
    <source>
        <strain evidence="5">Allen 5258</strain>
    </source>
</reference>
<evidence type="ECO:0000256" key="3">
    <source>
        <dbReference type="ARBA" id="ARBA00033309"/>
    </source>
</evidence>
<evidence type="ECO:0000313" key="6">
    <source>
        <dbReference type="Proteomes" id="UP001276659"/>
    </source>
</evidence>
<dbReference type="GO" id="GO:0005739">
    <property type="term" value="C:mitochondrion"/>
    <property type="evidence" value="ECO:0007669"/>
    <property type="project" value="TreeGrafter"/>
</dbReference>
<dbReference type="EMBL" id="JASNWA010000003">
    <property type="protein sequence ID" value="KAK3178752.1"/>
    <property type="molecule type" value="Genomic_DNA"/>
</dbReference>
<keyword evidence="6" id="KW-1185">Reference proteome</keyword>
<evidence type="ECO:0000256" key="4">
    <source>
        <dbReference type="SAM" id="MobiDB-lite"/>
    </source>
</evidence>
<dbReference type="InterPro" id="IPR029063">
    <property type="entry name" value="SAM-dependent_MTases_sf"/>
</dbReference>
<evidence type="ECO:0000256" key="1">
    <source>
        <dbReference type="ARBA" id="ARBA00012796"/>
    </source>
</evidence>
<dbReference type="GO" id="GO:0160107">
    <property type="term" value="F:tRNA (adenine(58)-N1)-methyltransferase activity"/>
    <property type="evidence" value="ECO:0007669"/>
    <property type="project" value="UniProtKB-EC"/>
</dbReference>
<evidence type="ECO:0000256" key="2">
    <source>
        <dbReference type="ARBA" id="ARBA00015963"/>
    </source>
</evidence>
<dbReference type="Proteomes" id="UP001276659">
    <property type="component" value="Unassembled WGS sequence"/>
</dbReference>
<feature type="compositionally biased region" description="Basic and acidic residues" evidence="4">
    <location>
        <begin position="75"/>
        <end position="85"/>
    </location>
</feature>
<dbReference type="PANTHER" id="PTHR12133">
    <property type="entry name" value="TRNA (ADENINE(58)-N(1))-METHYLTRANSFERASE"/>
    <property type="match status" value="1"/>
</dbReference>
<dbReference type="InterPro" id="IPR014816">
    <property type="entry name" value="tRNA_MeTrfase_Gcd14"/>
</dbReference>
<dbReference type="EC" id="2.1.1.220" evidence="1"/>
<name>A0AAE0DQ84_9LECA</name>
<organism evidence="5 6">
    <name type="scientific">Lepraria neglecta</name>
    <dbReference type="NCBI Taxonomy" id="209136"/>
    <lineage>
        <taxon>Eukaryota</taxon>
        <taxon>Fungi</taxon>
        <taxon>Dikarya</taxon>
        <taxon>Ascomycota</taxon>
        <taxon>Pezizomycotina</taxon>
        <taxon>Lecanoromycetes</taxon>
        <taxon>OSLEUM clade</taxon>
        <taxon>Lecanoromycetidae</taxon>
        <taxon>Lecanorales</taxon>
        <taxon>Lecanorineae</taxon>
        <taxon>Stereocaulaceae</taxon>
        <taxon>Lepraria</taxon>
    </lineage>
</organism>
<dbReference type="PANTHER" id="PTHR12133:SF1">
    <property type="entry name" value="TRNA (ADENINE(58)-N(1))-METHYLTRANSFERASE, MITOCHONDRIAL"/>
    <property type="match status" value="1"/>
</dbReference>
<evidence type="ECO:0000313" key="5">
    <source>
        <dbReference type="EMBL" id="KAK3178752.1"/>
    </source>
</evidence>
<comment type="caution">
    <text evidence="5">The sequence shown here is derived from an EMBL/GenBank/DDBJ whole genome shotgun (WGS) entry which is preliminary data.</text>
</comment>
<gene>
    <name evidence="5" type="ORF">OEA41_000889</name>
</gene>
<sequence>MAMSSTQILLAKGHETRPSGFCSGPPSLEILEAGTGHGALTLYLARAIHAASPPRLEEDPASKSKIAEDVDQESDGAHIKDPAIDREGSSLSDISYEHGQDQRQAVIHTIDVSLKNSTHAKGTIEGFRRGMYAKDIEFHVGDVSKWIDKQVIDRGVDSKDETFLSHIILDMPAAQRHIEKAASVLHVNGSLLAFNPSITQIMAIVELIKQQYLPLQLDRVIELGPNMTGGREWDIRSVVPRAQNQAVGKGGPSAIVEDAEEEVTENSLEDVAISEVASVETRDEEAAQVLARQEASWKMVCRPKVGYRVSGGGFLGVWRKMKWSRSSG</sequence>
<dbReference type="GO" id="GO:0030488">
    <property type="term" value="P:tRNA methylation"/>
    <property type="evidence" value="ECO:0007669"/>
    <property type="project" value="InterPro"/>
</dbReference>
<accession>A0AAE0DQ84</accession>
<feature type="region of interest" description="Disordered" evidence="4">
    <location>
        <begin position="53"/>
        <end position="85"/>
    </location>
</feature>
<dbReference type="AlphaFoldDB" id="A0AAE0DQ84"/>
<feature type="compositionally biased region" description="Basic and acidic residues" evidence="4">
    <location>
        <begin position="55"/>
        <end position="68"/>
    </location>
</feature>
<dbReference type="GO" id="GO:0031515">
    <property type="term" value="C:tRNA (m1A) methyltransferase complex"/>
    <property type="evidence" value="ECO:0007669"/>
    <property type="project" value="InterPro"/>
</dbReference>